<dbReference type="AlphaFoldDB" id="A0A1H6CXL0"/>
<dbReference type="RefSeq" id="WP_146087501.1">
    <property type="nucleotide sequence ID" value="NZ_FNVO01000011.1"/>
</dbReference>
<gene>
    <name evidence="1" type="ORF">SAMN04489712_111268</name>
</gene>
<accession>A0A1H6CXL0</accession>
<reference evidence="2" key="1">
    <citation type="submission" date="2016-10" db="EMBL/GenBank/DDBJ databases">
        <authorList>
            <person name="Varghese N."/>
            <person name="Submissions S."/>
        </authorList>
    </citation>
    <scope>NUCLEOTIDE SEQUENCE [LARGE SCALE GENOMIC DNA]</scope>
    <source>
        <strain evidence="2">DSM 43163</strain>
    </source>
</reference>
<name>A0A1H6CXL0_9ACTN</name>
<sequence>MRADVGFEAFRVASPQDGWYLPLQLSRRLIPHGTSNVDAFAVPLHYAAPGSADGIGLLPGELFGHRLEHHGRFMLRSALAVGPEDPAL</sequence>
<dbReference type="Proteomes" id="UP000236723">
    <property type="component" value="Unassembled WGS sequence"/>
</dbReference>
<keyword evidence="2" id="KW-1185">Reference proteome</keyword>
<organism evidence="1 2">
    <name type="scientific">Thermomonospora echinospora</name>
    <dbReference type="NCBI Taxonomy" id="1992"/>
    <lineage>
        <taxon>Bacteria</taxon>
        <taxon>Bacillati</taxon>
        <taxon>Actinomycetota</taxon>
        <taxon>Actinomycetes</taxon>
        <taxon>Streptosporangiales</taxon>
        <taxon>Thermomonosporaceae</taxon>
        <taxon>Thermomonospora</taxon>
    </lineage>
</organism>
<dbReference type="EMBL" id="FNVO01000011">
    <property type="protein sequence ID" value="SEG77235.1"/>
    <property type="molecule type" value="Genomic_DNA"/>
</dbReference>
<proteinExistence type="predicted"/>
<dbReference type="OrthoDB" id="3655323at2"/>
<evidence type="ECO:0000313" key="2">
    <source>
        <dbReference type="Proteomes" id="UP000236723"/>
    </source>
</evidence>
<protein>
    <submittedName>
        <fullName evidence="1">Uncharacterized protein</fullName>
    </submittedName>
</protein>
<evidence type="ECO:0000313" key="1">
    <source>
        <dbReference type="EMBL" id="SEG77235.1"/>
    </source>
</evidence>